<dbReference type="AlphaFoldDB" id="A0A4Y2E9V6"/>
<sequence>MSSGVGQVVETDKRKFRKENAIKWSQTYKLMVTNMLRLGLLYFRTAGVLRDRCRKKTTCNTPPAILRTSKSSNGCPYK</sequence>
<evidence type="ECO:0000313" key="1">
    <source>
        <dbReference type="EMBL" id="GBM25126.1"/>
    </source>
</evidence>
<gene>
    <name evidence="1" type="ORF">AVEN_96691_1</name>
</gene>
<evidence type="ECO:0000313" key="2">
    <source>
        <dbReference type="Proteomes" id="UP000499080"/>
    </source>
</evidence>
<accession>A0A4Y2E9V6</accession>
<comment type="caution">
    <text evidence="1">The sequence shown here is derived from an EMBL/GenBank/DDBJ whole genome shotgun (WGS) entry which is preliminary data.</text>
</comment>
<dbReference type="EMBL" id="BGPR01000531">
    <property type="protein sequence ID" value="GBM25126.1"/>
    <property type="molecule type" value="Genomic_DNA"/>
</dbReference>
<proteinExistence type="predicted"/>
<protein>
    <submittedName>
        <fullName evidence="1">Uncharacterized protein</fullName>
    </submittedName>
</protein>
<dbReference type="Proteomes" id="UP000499080">
    <property type="component" value="Unassembled WGS sequence"/>
</dbReference>
<name>A0A4Y2E9V6_ARAVE</name>
<keyword evidence="2" id="KW-1185">Reference proteome</keyword>
<organism evidence="1 2">
    <name type="scientific">Araneus ventricosus</name>
    <name type="common">Orbweaver spider</name>
    <name type="synonym">Epeira ventricosa</name>
    <dbReference type="NCBI Taxonomy" id="182803"/>
    <lineage>
        <taxon>Eukaryota</taxon>
        <taxon>Metazoa</taxon>
        <taxon>Ecdysozoa</taxon>
        <taxon>Arthropoda</taxon>
        <taxon>Chelicerata</taxon>
        <taxon>Arachnida</taxon>
        <taxon>Araneae</taxon>
        <taxon>Araneomorphae</taxon>
        <taxon>Entelegynae</taxon>
        <taxon>Araneoidea</taxon>
        <taxon>Araneidae</taxon>
        <taxon>Araneus</taxon>
    </lineage>
</organism>
<reference evidence="1 2" key="1">
    <citation type="journal article" date="2019" name="Sci. Rep.">
        <title>Orb-weaving spider Araneus ventricosus genome elucidates the spidroin gene catalogue.</title>
        <authorList>
            <person name="Kono N."/>
            <person name="Nakamura H."/>
            <person name="Ohtoshi R."/>
            <person name="Moran D.A.P."/>
            <person name="Shinohara A."/>
            <person name="Yoshida Y."/>
            <person name="Fujiwara M."/>
            <person name="Mori M."/>
            <person name="Tomita M."/>
            <person name="Arakawa K."/>
        </authorList>
    </citation>
    <scope>NUCLEOTIDE SEQUENCE [LARGE SCALE GENOMIC DNA]</scope>
</reference>